<dbReference type="VEuPathDB" id="VectorBase:GPPI004501"/>
<reference evidence="2" key="1">
    <citation type="submission" date="2015-01" db="EMBL/GenBank/DDBJ databases">
        <authorList>
            <person name="Aksoy S."/>
            <person name="Warren W."/>
            <person name="Wilson R.K."/>
        </authorList>
    </citation>
    <scope>NUCLEOTIDE SEQUENCE [LARGE SCALE GENOMIC DNA]</scope>
    <source>
        <strain evidence="2">IAEA</strain>
    </source>
</reference>
<dbReference type="STRING" id="67801.A0A1B0AQ32"/>
<reference evidence="1" key="2">
    <citation type="submission" date="2020-05" db="UniProtKB">
        <authorList>
            <consortium name="EnsemblMetazoa"/>
        </authorList>
    </citation>
    <scope>IDENTIFICATION</scope>
    <source>
        <strain evidence="1">IAEA</strain>
    </source>
</reference>
<evidence type="ECO:0000313" key="1">
    <source>
        <dbReference type="EnsemblMetazoa" id="GPPI004501-PA"/>
    </source>
</evidence>
<dbReference type="EMBL" id="JXJN01001653">
    <property type="status" value="NOT_ANNOTATED_CDS"/>
    <property type="molecule type" value="Genomic_DNA"/>
</dbReference>
<accession>A0A1B0AQ32</accession>
<keyword evidence="2" id="KW-1185">Reference proteome</keyword>
<dbReference type="Proteomes" id="UP000092460">
    <property type="component" value="Unassembled WGS sequence"/>
</dbReference>
<dbReference type="AlphaFoldDB" id="A0A1B0AQ32"/>
<name>A0A1B0AQ32_9MUSC</name>
<evidence type="ECO:0000313" key="2">
    <source>
        <dbReference type="Proteomes" id="UP000092460"/>
    </source>
</evidence>
<sequence>MKTTFALNIACYHRRLWFFSRTESMISRVSLHPNEEDYETKSKSSIALGFTLSWPNNKHLMPTRYAATEVTFDKLSAKHLKGPVRNKTHRFQTRLQFGISCKQD</sequence>
<organism evidence="1 2">
    <name type="scientific">Glossina palpalis gambiensis</name>
    <dbReference type="NCBI Taxonomy" id="67801"/>
    <lineage>
        <taxon>Eukaryota</taxon>
        <taxon>Metazoa</taxon>
        <taxon>Ecdysozoa</taxon>
        <taxon>Arthropoda</taxon>
        <taxon>Hexapoda</taxon>
        <taxon>Insecta</taxon>
        <taxon>Pterygota</taxon>
        <taxon>Neoptera</taxon>
        <taxon>Endopterygota</taxon>
        <taxon>Diptera</taxon>
        <taxon>Brachycera</taxon>
        <taxon>Muscomorpha</taxon>
        <taxon>Hippoboscoidea</taxon>
        <taxon>Glossinidae</taxon>
        <taxon>Glossina</taxon>
    </lineage>
</organism>
<protein>
    <submittedName>
        <fullName evidence="1">Uncharacterized protein</fullName>
    </submittedName>
</protein>
<dbReference type="EnsemblMetazoa" id="GPPI004501-RA">
    <property type="protein sequence ID" value="GPPI004501-PA"/>
    <property type="gene ID" value="GPPI004501"/>
</dbReference>
<proteinExistence type="predicted"/>